<evidence type="ECO:0000259" key="9">
    <source>
        <dbReference type="PROSITE" id="PS50937"/>
    </source>
</evidence>
<dbReference type="PROSITE" id="PS50937">
    <property type="entry name" value="HTH_MERR_2"/>
    <property type="match status" value="1"/>
</dbReference>
<feature type="domain" description="HTH merR-type" evidence="9">
    <location>
        <begin position="10"/>
        <end position="78"/>
    </location>
</feature>
<name>A0A4Z0LZI9_9GAMM</name>
<organism evidence="10 11">
    <name type="scientific">Mangrovimicrobium sediminis</name>
    <dbReference type="NCBI Taxonomy" id="2562682"/>
    <lineage>
        <taxon>Bacteria</taxon>
        <taxon>Pseudomonadati</taxon>
        <taxon>Pseudomonadota</taxon>
        <taxon>Gammaproteobacteria</taxon>
        <taxon>Cellvibrionales</taxon>
        <taxon>Halieaceae</taxon>
        <taxon>Mangrovimicrobium</taxon>
    </lineage>
</organism>
<dbReference type="OrthoDB" id="9802944at2"/>
<dbReference type="EMBL" id="SRLE01000009">
    <property type="protein sequence ID" value="TGD72803.1"/>
    <property type="molecule type" value="Genomic_DNA"/>
</dbReference>
<sequence>MGIQHSPARWLSVGQIAKRSGIPISTLHFYETKGLISSERNKGNQRRYPRHVLRQLAVIRVAQELGLSLAEIRENLDSLPDNRTPTAADWKRLSSKWRSDLDERIARLEALRDQLNGCIGCGCLSIGDCPLRNPDDRAAARGPGARAFDRQR</sequence>
<keyword evidence="5" id="KW-0411">Iron-sulfur</keyword>
<keyword evidence="11" id="KW-1185">Reference proteome</keyword>
<dbReference type="CDD" id="cd01110">
    <property type="entry name" value="HTH_SoxR"/>
    <property type="match status" value="1"/>
</dbReference>
<protein>
    <recommendedName>
        <fullName evidence="1">Redox-sensitive transcriptional activator SoxR</fullName>
    </recommendedName>
</protein>
<dbReference type="InterPro" id="IPR000551">
    <property type="entry name" value="MerR-type_HTH_dom"/>
</dbReference>
<keyword evidence="2" id="KW-0001">2Fe-2S</keyword>
<dbReference type="GO" id="GO:0006979">
    <property type="term" value="P:response to oxidative stress"/>
    <property type="evidence" value="ECO:0007669"/>
    <property type="project" value="InterPro"/>
</dbReference>
<gene>
    <name evidence="10" type="primary">soxR</name>
    <name evidence="10" type="ORF">E4634_14905</name>
</gene>
<evidence type="ECO:0000256" key="5">
    <source>
        <dbReference type="ARBA" id="ARBA00023014"/>
    </source>
</evidence>
<keyword evidence="8" id="KW-0804">Transcription</keyword>
<keyword evidence="4" id="KW-0408">Iron</keyword>
<evidence type="ECO:0000313" key="10">
    <source>
        <dbReference type="EMBL" id="TGD72803.1"/>
    </source>
</evidence>
<proteinExistence type="predicted"/>
<dbReference type="InterPro" id="IPR010211">
    <property type="entry name" value="Redox-sen_tscrpt-act_SoxR"/>
</dbReference>
<evidence type="ECO:0000313" key="11">
    <source>
        <dbReference type="Proteomes" id="UP000298050"/>
    </source>
</evidence>
<evidence type="ECO:0000256" key="1">
    <source>
        <dbReference type="ARBA" id="ARBA00014474"/>
    </source>
</evidence>
<evidence type="ECO:0000256" key="4">
    <source>
        <dbReference type="ARBA" id="ARBA00023004"/>
    </source>
</evidence>
<dbReference type="Pfam" id="PF09278">
    <property type="entry name" value="MerR-DNA-bind"/>
    <property type="match status" value="1"/>
</dbReference>
<dbReference type="SMART" id="SM00422">
    <property type="entry name" value="HTH_MERR"/>
    <property type="match status" value="1"/>
</dbReference>
<evidence type="ECO:0000256" key="2">
    <source>
        <dbReference type="ARBA" id="ARBA00022714"/>
    </source>
</evidence>
<dbReference type="Proteomes" id="UP000298050">
    <property type="component" value="Unassembled WGS sequence"/>
</dbReference>
<dbReference type="InterPro" id="IPR047057">
    <property type="entry name" value="MerR_fam"/>
</dbReference>
<dbReference type="NCBIfam" id="TIGR01950">
    <property type="entry name" value="SoxR"/>
    <property type="match status" value="1"/>
</dbReference>
<dbReference type="PANTHER" id="PTHR30204">
    <property type="entry name" value="REDOX-CYCLING DRUG-SENSING TRANSCRIPTIONAL ACTIVATOR SOXR"/>
    <property type="match status" value="1"/>
</dbReference>
<evidence type="ECO:0000256" key="3">
    <source>
        <dbReference type="ARBA" id="ARBA00022723"/>
    </source>
</evidence>
<evidence type="ECO:0000256" key="8">
    <source>
        <dbReference type="ARBA" id="ARBA00023163"/>
    </source>
</evidence>
<dbReference type="SUPFAM" id="SSF46955">
    <property type="entry name" value="Putative DNA-binding domain"/>
    <property type="match status" value="1"/>
</dbReference>
<dbReference type="InterPro" id="IPR015358">
    <property type="entry name" value="Tscrpt_reg_MerR_DNA-bd"/>
</dbReference>
<comment type="caution">
    <text evidence="10">The sequence shown here is derived from an EMBL/GenBank/DDBJ whole genome shotgun (WGS) entry which is preliminary data.</text>
</comment>
<dbReference type="RefSeq" id="WP_135445268.1">
    <property type="nucleotide sequence ID" value="NZ_SRLE01000009.1"/>
</dbReference>
<keyword evidence="7" id="KW-0238">DNA-binding</keyword>
<accession>A0A4Z0LZI9</accession>
<keyword evidence="3" id="KW-0479">Metal-binding</keyword>
<keyword evidence="6" id="KW-0805">Transcription regulation</keyword>
<reference evidence="10 11" key="1">
    <citation type="submission" date="2019-04" db="EMBL/GenBank/DDBJ databases">
        <title>Taxonomy of novel Haliea sp. from mangrove soil of West Coast of India.</title>
        <authorList>
            <person name="Verma A."/>
            <person name="Kumar P."/>
            <person name="Krishnamurthi S."/>
        </authorList>
    </citation>
    <scope>NUCLEOTIDE SEQUENCE [LARGE SCALE GENOMIC DNA]</scope>
    <source>
        <strain evidence="10 11">SAOS-164</strain>
    </source>
</reference>
<dbReference type="GO" id="GO:0003677">
    <property type="term" value="F:DNA binding"/>
    <property type="evidence" value="ECO:0007669"/>
    <property type="project" value="UniProtKB-KW"/>
</dbReference>
<evidence type="ECO:0000256" key="6">
    <source>
        <dbReference type="ARBA" id="ARBA00023015"/>
    </source>
</evidence>
<dbReference type="GO" id="GO:0051537">
    <property type="term" value="F:2 iron, 2 sulfur cluster binding"/>
    <property type="evidence" value="ECO:0007669"/>
    <property type="project" value="UniProtKB-KW"/>
</dbReference>
<dbReference type="InterPro" id="IPR009061">
    <property type="entry name" value="DNA-bd_dom_put_sf"/>
</dbReference>
<dbReference type="PANTHER" id="PTHR30204:SF0">
    <property type="entry name" value="REDOX-SENSITIVE TRANSCRIPTIONAL ACTIVATOR SOXR"/>
    <property type="match status" value="1"/>
</dbReference>
<dbReference type="GO" id="GO:0003700">
    <property type="term" value="F:DNA-binding transcription factor activity"/>
    <property type="evidence" value="ECO:0007669"/>
    <property type="project" value="InterPro"/>
</dbReference>
<dbReference type="AlphaFoldDB" id="A0A4Z0LZI9"/>
<dbReference type="GO" id="GO:0046872">
    <property type="term" value="F:metal ion binding"/>
    <property type="evidence" value="ECO:0007669"/>
    <property type="project" value="UniProtKB-KW"/>
</dbReference>
<dbReference type="Pfam" id="PF00376">
    <property type="entry name" value="MerR"/>
    <property type="match status" value="1"/>
</dbReference>
<dbReference type="PRINTS" id="PR00040">
    <property type="entry name" value="HTHMERR"/>
</dbReference>
<dbReference type="Gene3D" id="1.10.1660.10">
    <property type="match status" value="1"/>
</dbReference>
<evidence type="ECO:0000256" key="7">
    <source>
        <dbReference type="ARBA" id="ARBA00023125"/>
    </source>
</evidence>